<protein>
    <submittedName>
        <fullName evidence="2">Uncharacterized protein</fullName>
    </submittedName>
</protein>
<accession>A0A4P7N790</accession>
<dbReference type="AlphaFoldDB" id="A0A4P7N790"/>
<dbReference type="EMBL" id="CP034205">
    <property type="protein sequence ID" value="QBZ55954.1"/>
    <property type="molecule type" value="Genomic_DNA"/>
</dbReference>
<feature type="compositionally biased region" description="Polar residues" evidence="1">
    <location>
        <begin position="486"/>
        <end position="498"/>
    </location>
</feature>
<gene>
    <name evidence="2" type="ORF">PoMZ_00860</name>
</gene>
<feature type="region of interest" description="Disordered" evidence="1">
    <location>
        <begin position="486"/>
        <end position="511"/>
    </location>
</feature>
<sequence length="511" mass="55781">MPSSRRSSSAAGRAERMVSHNRYTSEQKRFFAVNLKLWNEKQITKDEVIERFKKKFKDPKFGYSQYRYLRQEVGRDVEFGAPLLQAQEQKALVTVLQPASCVQGFPHQQPQMAPASQDLHEDKFSAPVADSPPFLQQDFSSGYGDFPDLEMLLENDAETIPAAAVLPSTLGSTCLMPAQQQEQQHQHQHQQQQQQQPAATDVFECTGGGPCTLPVGAPHRHEPNGSIVFPNEKAIVGMIAMEKMLMGLDNINPQILSTQPEPPVGSCVSGSDYTFTRTTSQQVPFTTAPDIPNMKTDDDRIFAGFEYESPVLQDPSTDLGTTTGGMSIDPSLTDTMFDYDMSNQIYNSTSQGIAGGTDSMYLPTSMGSEYPHRNPWLSTTNTSDSNFHYNTSPGGLTNWSQASSYHLGPSNQAGIAASPSRWTSQQLARRVIQQPVAAMTIPRRPAMARQQQNMDAGFGFGLGVGGMQMAYSPSTTGVVPSLWPQNRSPAMASKSSQGFDIKGAGGAGTPQ</sequence>
<evidence type="ECO:0000313" key="3">
    <source>
        <dbReference type="Proteomes" id="UP000294847"/>
    </source>
</evidence>
<feature type="compositionally biased region" description="Low complexity" evidence="1">
    <location>
        <begin position="179"/>
        <end position="196"/>
    </location>
</feature>
<proteinExistence type="predicted"/>
<name>A0A4P7N790_PYROR</name>
<organism evidence="2 3">
    <name type="scientific">Pyricularia oryzae</name>
    <name type="common">Rice blast fungus</name>
    <name type="synonym">Magnaporthe oryzae</name>
    <dbReference type="NCBI Taxonomy" id="318829"/>
    <lineage>
        <taxon>Eukaryota</taxon>
        <taxon>Fungi</taxon>
        <taxon>Dikarya</taxon>
        <taxon>Ascomycota</taxon>
        <taxon>Pezizomycotina</taxon>
        <taxon>Sordariomycetes</taxon>
        <taxon>Sordariomycetidae</taxon>
        <taxon>Magnaporthales</taxon>
        <taxon>Pyriculariaceae</taxon>
        <taxon>Pyricularia</taxon>
    </lineage>
</organism>
<evidence type="ECO:0000256" key="1">
    <source>
        <dbReference type="SAM" id="MobiDB-lite"/>
    </source>
</evidence>
<evidence type="ECO:0000313" key="2">
    <source>
        <dbReference type="EMBL" id="QBZ55954.1"/>
    </source>
</evidence>
<feature type="region of interest" description="Disordered" evidence="1">
    <location>
        <begin position="178"/>
        <end position="199"/>
    </location>
</feature>
<dbReference type="Proteomes" id="UP000294847">
    <property type="component" value="Chromosome 2"/>
</dbReference>
<reference evidence="2 3" key="1">
    <citation type="journal article" date="2019" name="Mol. Biol. Evol.">
        <title>Blast fungal genomes show frequent chromosomal changes, gene gains and losses, and effector gene turnover.</title>
        <authorList>
            <person name="Gomez Luciano L.B."/>
            <person name="Jason Tsai I."/>
            <person name="Chuma I."/>
            <person name="Tosa Y."/>
            <person name="Chen Y.H."/>
            <person name="Li J.Y."/>
            <person name="Li M.Y."/>
            <person name="Jade Lu M.Y."/>
            <person name="Nakayashiki H."/>
            <person name="Li W.H."/>
        </authorList>
    </citation>
    <scope>NUCLEOTIDE SEQUENCE [LARGE SCALE GENOMIC DNA]</scope>
    <source>
        <strain evidence="2">MZ5-1-6</strain>
    </source>
</reference>